<dbReference type="GO" id="GO:0005634">
    <property type="term" value="C:nucleus"/>
    <property type="evidence" value="ECO:0007669"/>
    <property type="project" value="TreeGrafter"/>
</dbReference>
<accession>A0A158PCL6</accession>
<dbReference type="GO" id="GO:0003684">
    <property type="term" value="F:damaged DNA binding"/>
    <property type="evidence" value="ECO:0007669"/>
    <property type="project" value="InterPro"/>
</dbReference>
<dbReference type="WBParaSite" id="ACAC_0001273101-mRNA-1">
    <property type="protein sequence ID" value="ACAC_0001273101-mRNA-1"/>
    <property type="gene ID" value="ACAC_0001273101"/>
</dbReference>
<name>A0A158PCL6_ANGCA</name>
<dbReference type="GO" id="GO:0006281">
    <property type="term" value="P:DNA repair"/>
    <property type="evidence" value="ECO:0007669"/>
    <property type="project" value="UniProtKB-KW"/>
</dbReference>
<dbReference type="InterPro" id="IPR043128">
    <property type="entry name" value="Rev_trsase/Diguanyl_cyclase"/>
</dbReference>
<protein>
    <recommendedName>
        <fullName evidence="1">DNA-directed DNA polymerase</fullName>
        <ecNumber evidence="1">2.7.7.7</ecNumber>
    </recommendedName>
</protein>
<keyword evidence="5" id="KW-0479">Metal-binding</keyword>
<keyword evidence="8" id="KW-0239">DNA-directed DNA polymerase</keyword>
<evidence type="ECO:0000256" key="5">
    <source>
        <dbReference type="ARBA" id="ARBA00022723"/>
    </source>
</evidence>
<dbReference type="InterPro" id="IPR050116">
    <property type="entry name" value="DNA_polymerase-Y"/>
</dbReference>
<dbReference type="InterPro" id="IPR036775">
    <property type="entry name" value="DNA_pol_Y-fam_lit_finger_sf"/>
</dbReference>
<keyword evidence="9" id="KW-0234">DNA repair</keyword>
<dbReference type="GO" id="GO:0006260">
    <property type="term" value="P:DNA replication"/>
    <property type="evidence" value="ECO:0007669"/>
    <property type="project" value="UniProtKB-KW"/>
</dbReference>
<evidence type="ECO:0000256" key="3">
    <source>
        <dbReference type="ARBA" id="ARBA00022695"/>
    </source>
</evidence>
<dbReference type="Pfam" id="PF00817">
    <property type="entry name" value="IMS"/>
    <property type="match status" value="1"/>
</dbReference>
<keyword evidence="4" id="KW-0235">DNA replication</keyword>
<evidence type="ECO:0000256" key="2">
    <source>
        <dbReference type="ARBA" id="ARBA00022679"/>
    </source>
</evidence>
<dbReference type="InterPro" id="IPR001126">
    <property type="entry name" value="UmuC"/>
</dbReference>
<reference evidence="12" key="1">
    <citation type="submission" date="2012-09" db="EMBL/GenBank/DDBJ databases">
        <authorList>
            <person name="Martin A.A."/>
        </authorList>
    </citation>
    <scope>NUCLEOTIDE SEQUENCE</scope>
</reference>
<sequence length="347" mass="39060">MPGFIAKKLCPQLEVVPGNFGKYRRESMKFEAIFSDYDEELSMGSLDEAYLDITAYVAAKSKPSTLIRRRFGGECICKLPLIADNSVSPSSTETCSKCGKERKVFEDSVEFGVGRSEIVREIRFRVEQASGLTCSAGIAPNFMLAKICSDINKPNGQFELANRYEDVMKFLSDLPIRKSFRKNTKLRSMDCCIRRRIYSLNPIQESFLRIALGLPGRPSTSDTRRKSISVERTFTPTSDRSVLNEIMEEVGSMLVKDMADAGVVGGRCVTLKLRLSSFDVLTRSVTPKRLLSSRDDILVVMRDVLEREMPREIRLLGIRLSNLQLVNDRLTDTPVSVNFSRIGHLVD</sequence>
<dbReference type="EC" id="2.7.7.7" evidence="1"/>
<proteinExistence type="predicted"/>
<reference evidence="13" key="2">
    <citation type="submission" date="2016-04" db="UniProtKB">
        <authorList>
            <consortium name="WormBaseParasite"/>
        </authorList>
    </citation>
    <scope>IDENTIFICATION</scope>
</reference>
<dbReference type="PROSITE" id="PS50173">
    <property type="entry name" value="UMUC"/>
    <property type="match status" value="1"/>
</dbReference>
<dbReference type="SUPFAM" id="SSF100879">
    <property type="entry name" value="Lesion bypass DNA polymerase (Y-family), little finger domain"/>
    <property type="match status" value="1"/>
</dbReference>
<comment type="catalytic activity">
    <reaction evidence="10">
        <text>DNA(n) + a 2'-deoxyribonucleoside 5'-triphosphate = DNA(n+1) + diphosphate</text>
        <dbReference type="Rhea" id="RHEA:22508"/>
        <dbReference type="Rhea" id="RHEA-COMP:17339"/>
        <dbReference type="Rhea" id="RHEA-COMP:17340"/>
        <dbReference type="ChEBI" id="CHEBI:33019"/>
        <dbReference type="ChEBI" id="CHEBI:61560"/>
        <dbReference type="ChEBI" id="CHEBI:173112"/>
        <dbReference type="EC" id="2.7.7.7"/>
    </reaction>
</comment>
<evidence type="ECO:0000313" key="12">
    <source>
        <dbReference type="Proteomes" id="UP000035642"/>
    </source>
</evidence>
<dbReference type="PANTHER" id="PTHR11076">
    <property type="entry name" value="DNA REPAIR POLYMERASE UMUC / TRANSFERASE FAMILY MEMBER"/>
    <property type="match status" value="1"/>
</dbReference>
<evidence type="ECO:0000256" key="1">
    <source>
        <dbReference type="ARBA" id="ARBA00012417"/>
    </source>
</evidence>
<keyword evidence="3" id="KW-0548">Nucleotidyltransferase</keyword>
<dbReference type="STRING" id="6313.A0A158PCL6"/>
<keyword evidence="12" id="KW-1185">Reference proteome</keyword>
<dbReference type="SUPFAM" id="SSF56672">
    <property type="entry name" value="DNA/RNA polymerases"/>
    <property type="match status" value="1"/>
</dbReference>
<dbReference type="PANTHER" id="PTHR11076:SF33">
    <property type="entry name" value="DNA POLYMERASE KAPPA"/>
    <property type="match status" value="1"/>
</dbReference>
<feature type="domain" description="UmuC" evidence="11">
    <location>
        <begin position="1"/>
        <end position="178"/>
    </location>
</feature>
<dbReference type="GO" id="GO:0042276">
    <property type="term" value="P:error-prone translesion synthesis"/>
    <property type="evidence" value="ECO:0007669"/>
    <property type="project" value="TreeGrafter"/>
</dbReference>
<dbReference type="GO" id="GO:0046872">
    <property type="term" value="F:metal ion binding"/>
    <property type="evidence" value="ECO:0007669"/>
    <property type="project" value="UniProtKB-KW"/>
</dbReference>
<dbReference type="Gene3D" id="3.30.70.270">
    <property type="match status" value="1"/>
</dbReference>
<keyword evidence="2" id="KW-0808">Transferase</keyword>
<dbReference type="FunFam" id="3.30.1490.100:FF:000004">
    <property type="entry name" value="DNA polymerase IV"/>
    <property type="match status" value="1"/>
</dbReference>
<dbReference type="AlphaFoldDB" id="A0A158PCL6"/>
<dbReference type="GO" id="GO:0003887">
    <property type="term" value="F:DNA-directed DNA polymerase activity"/>
    <property type="evidence" value="ECO:0007669"/>
    <property type="project" value="UniProtKB-KW"/>
</dbReference>
<dbReference type="InterPro" id="IPR017961">
    <property type="entry name" value="DNA_pol_Y-fam_little_finger"/>
</dbReference>
<keyword evidence="7" id="KW-0460">Magnesium</keyword>
<evidence type="ECO:0000256" key="6">
    <source>
        <dbReference type="ARBA" id="ARBA00022763"/>
    </source>
</evidence>
<evidence type="ECO:0000256" key="7">
    <source>
        <dbReference type="ARBA" id="ARBA00022842"/>
    </source>
</evidence>
<evidence type="ECO:0000259" key="11">
    <source>
        <dbReference type="PROSITE" id="PS50173"/>
    </source>
</evidence>
<evidence type="ECO:0000256" key="9">
    <source>
        <dbReference type="ARBA" id="ARBA00023204"/>
    </source>
</evidence>
<dbReference type="Gene3D" id="3.30.1490.100">
    <property type="entry name" value="DNA polymerase, Y-family, little finger domain"/>
    <property type="match status" value="1"/>
</dbReference>
<evidence type="ECO:0000256" key="10">
    <source>
        <dbReference type="ARBA" id="ARBA00049244"/>
    </source>
</evidence>
<evidence type="ECO:0000313" key="13">
    <source>
        <dbReference type="WBParaSite" id="ACAC_0001273101-mRNA-1"/>
    </source>
</evidence>
<organism evidence="12 13">
    <name type="scientific">Angiostrongylus cantonensis</name>
    <name type="common">Rat lungworm</name>
    <dbReference type="NCBI Taxonomy" id="6313"/>
    <lineage>
        <taxon>Eukaryota</taxon>
        <taxon>Metazoa</taxon>
        <taxon>Ecdysozoa</taxon>
        <taxon>Nematoda</taxon>
        <taxon>Chromadorea</taxon>
        <taxon>Rhabditida</taxon>
        <taxon>Rhabditina</taxon>
        <taxon>Rhabditomorpha</taxon>
        <taxon>Strongyloidea</taxon>
        <taxon>Metastrongylidae</taxon>
        <taxon>Angiostrongylus</taxon>
    </lineage>
</organism>
<keyword evidence="6" id="KW-0227">DNA damage</keyword>
<evidence type="ECO:0000256" key="4">
    <source>
        <dbReference type="ARBA" id="ARBA00022705"/>
    </source>
</evidence>
<dbReference type="Proteomes" id="UP000035642">
    <property type="component" value="Unassembled WGS sequence"/>
</dbReference>
<evidence type="ECO:0000256" key="8">
    <source>
        <dbReference type="ARBA" id="ARBA00022932"/>
    </source>
</evidence>
<dbReference type="InterPro" id="IPR043502">
    <property type="entry name" value="DNA/RNA_pol_sf"/>
</dbReference>
<dbReference type="Pfam" id="PF11799">
    <property type="entry name" value="IMS_C"/>
    <property type="match status" value="1"/>
</dbReference>